<evidence type="ECO:0000313" key="3">
    <source>
        <dbReference type="EMBL" id="KAG2227944.1"/>
    </source>
</evidence>
<gene>
    <name evidence="3" type="ORF">INT45_011967</name>
</gene>
<comment type="caution">
    <text evidence="3">The sequence shown here is derived from an EMBL/GenBank/DDBJ whole genome shotgun (WGS) entry which is preliminary data.</text>
</comment>
<accession>A0A8H7SEI0</accession>
<dbReference type="AlphaFoldDB" id="A0A8H7SEI0"/>
<protein>
    <submittedName>
        <fullName evidence="3">Uncharacterized protein</fullName>
    </submittedName>
</protein>
<feature type="transmembrane region" description="Helical" evidence="2">
    <location>
        <begin position="312"/>
        <end position="329"/>
    </location>
</feature>
<feature type="compositionally biased region" description="Low complexity" evidence="1">
    <location>
        <begin position="403"/>
        <end position="428"/>
    </location>
</feature>
<name>A0A8H7SEI0_9FUNG</name>
<dbReference type="OrthoDB" id="2279990at2759"/>
<keyword evidence="2" id="KW-0812">Transmembrane</keyword>
<keyword evidence="4" id="KW-1185">Reference proteome</keyword>
<reference evidence="3 4" key="1">
    <citation type="submission" date="2020-12" db="EMBL/GenBank/DDBJ databases">
        <title>Metabolic potential, ecology and presence of endohyphal bacteria is reflected in genomic diversity of Mucoromycotina.</title>
        <authorList>
            <person name="Muszewska A."/>
            <person name="Okrasinska A."/>
            <person name="Steczkiewicz K."/>
            <person name="Drgas O."/>
            <person name="Orlowska M."/>
            <person name="Perlinska-Lenart U."/>
            <person name="Aleksandrzak-Piekarczyk T."/>
            <person name="Szatraj K."/>
            <person name="Zielenkiewicz U."/>
            <person name="Pilsyk S."/>
            <person name="Malc E."/>
            <person name="Mieczkowski P."/>
            <person name="Kruszewska J.S."/>
            <person name="Biernat P."/>
            <person name="Pawlowska J."/>
        </authorList>
    </citation>
    <scope>NUCLEOTIDE SEQUENCE [LARGE SCALE GENOMIC DNA]</scope>
    <source>
        <strain evidence="3 4">CBS 142.35</strain>
    </source>
</reference>
<sequence>MATSDSTTRIALREATAEINETVEYFNNFENPTLEDFVTRNKTRLGGVYKNVRQYWTGLYKKLATDLERPQVLGTPDWLSVYEFLYHDAPVAVAAVSPSTNDSTKSCRFLEQMRESHRKMKDKWVLPSGVVVKDKMVEYCSTLDYVHADHSFIFDTNDNCWEDVFCDEDIEFIKIHSLPKIATVEDEDVISYIRSFKDMKSYNEIMMHLTRHAPFTPEENYDVTWLRQSIMNLASNYRSNFFIKAERKLHGTCVDLRLVYDGVEIACGEAGLNNEGEKGTKEMKESQLKCPKTLRDMLVSLVKRYTDKKQDMMTIGFIMMGFSLSLLFMDCPGGSVCRLTRLKRYHITTDIDGFTENGLSILEILLQVKHTMLHVIETARSSRPPPADLASANNKLYIPYSVSASSSSSSKSSTSASASSGPRTSSFTCSGKPKKQRTK</sequence>
<evidence type="ECO:0000256" key="1">
    <source>
        <dbReference type="SAM" id="MobiDB-lite"/>
    </source>
</evidence>
<evidence type="ECO:0000313" key="4">
    <source>
        <dbReference type="Proteomes" id="UP000646827"/>
    </source>
</evidence>
<keyword evidence="2" id="KW-1133">Transmembrane helix</keyword>
<organism evidence="3 4">
    <name type="scientific">Circinella minor</name>
    <dbReference type="NCBI Taxonomy" id="1195481"/>
    <lineage>
        <taxon>Eukaryota</taxon>
        <taxon>Fungi</taxon>
        <taxon>Fungi incertae sedis</taxon>
        <taxon>Mucoromycota</taxon>
        <taxon>Mucoromycotina</taxon>
        <taxon>Mucoromycetes</taxon>
        <taxon>Mucorales</taxon>
        <taxon>Lichtheimiaceae</taxon>
        <taxon>Circinella</taxon>
    </lineage>
</organism>
<proteinExistence type="predicted"/>
<dbReference type="Proteomes" id="UP000646827">
    <property type="component" value="Unassembled WGS sequence"/>
</dbReference>
<evidence type="ECO:0000256" key="2">
    <source>
        <dbReference type="SAM" id="Phobius"/>
    </source>
</evidence>
<feature type="region of interest" description="Disordered" evidence="1">
    <location>
        <begin position="403"/>
        <end position="439"/>
    </location>
</feature>
<keyword evidence="2" id="KW-0472">Membrane</keyword>
<dbReference type="EMBL" id="JAEPRB010000003">
    <property type="protein sequence ID" value="KAG2227944.1"/>
    <property type="molecule type" value="Genomic_DNA"/>
</dbReference>